<feature type="repeat" description="ANK" evidence="3">
    <location>
        <begin position="191"/>
        <end position="223"/>
    </location>
</feature>
<keyword evidence="2 3" id="KW-0040">ANK repeat</keyword>
<proteinExistence type="predicted"/>
<name>A0A485KM05_9STRA</name>
<dbReference type="EMBL" id="VJMH01005124">
    <property type="protein sequence ID" value="KAF0700419.1"/>
    <property type="molecule type" value="Genomic_DNA"/>
</dbReference>
<dbReference type="OrthoDB" id="194358at2759"/>
<accession>A0A485KM05</accession>
<evidence type="ECO:0000313" key="6">
    <source>
        <dbReference type="EMBL" id="VFT85928.1"/>
    </source>
</evidence>
<dbReference type="Proteomes" id="UP000332933">
    <property type="component" value="Unassembled WGS sequence"/>
</dbReference>
<dbReference type="PANTHER" id="PTHR24201">
    <property type="entry name" value="ANK_REP_REGION DOMAIN-CONTAINING PROTEIN"/>
    <property type="match status" value="1"/>
</dbReference>
<dbReference type="EMBL" id="CAADRA010005145">
    <property type="protein sequence ID" value="VFT85928.1"/>
    <property type="molecule type" value="Genomic_DNA"/>
</dbReference>
<evidence type="ECO:0000256" key="3">
    <source>
        <dbReference type="PROSITE-ProRule" id="PRU00023"/>
    </source>
</evidence>
<reference evidence="5" key="2">
    <citation type="submission" date="2019-06" db="EMBL/GenBank/DDBJ databases">
        <title>Genomics analysis of Aphanomyces spp. identifies a new class of oomycete effector associated with host adaptation.</title>
        <authorList>
            <person name="Gaulin E."/>
        </authorList>
    </citation>
    <scope>NUCLEOTIDE SEQUENCE</scope>
    <source>
        <strain evidence="5">CBS 578.67</strain>
    </source>
</reference>
<keyword evidence="1" id="KW-0677">Repeat</keyword>
<feature type="repeat" description="ANK" evidence="3">
    <location>
        <begin position="157"/>
        <end position="189"/>
    </location>
</feature>
<evidence type="ECO:0000256" key="1">
    <source>
        <dbReference type="ARBA" id="ARBA00022737"/>
    </source>
</evidence>
<feature type="transmembrane region" description="Helical" evidence="4">
    <location>
        <begin position="32"/>
        <end position="51"/>
    </location>
</feature>
<dbReference type="SMART" id="SM00248">
    <property type="entry name" value="ANK"/>
    <property type="match status" value="2"/>
</dbReference>
<protein>
    <submittedName>
        <fullName evidence="6">Aste57867_9044 protein</fullName>
    </submittedName>
</protein>
<feature type="transmembrane region" description="Helical" evidence="4">
    <location>
        <begin position="58"/>
        <end position="85"/>
    </location>
</feature>
<keyword evidence="7" id="KW-1185">Reference proteome</keyword>
<dbReference type="PROSITE" id="PS50088">
    <property type="entry name" value="ANK_REPEAT"/>
    <property type="match status" value="2"/>
</dbReference>
<dbReference type="PROSITE" id="PS50297">
    <property type="entry name" value="ANK_REP_REGION"/>
    <property type="match status" value="2"/>
</dbReference>
<dbReference type="Gene3D" id="1.25.40.20">
    <property type="entry name" value="Ankyrin repeat-containing domain"/>
    <property type="match status" value="1"/>
</dbReference>
<gene>
    <name evidence="6" type="primary">Aste57867_9044</name>
    <name evidence="5" type="ORF">As57867_009008</name>
    <name evidence="6" type="ORF">ASTE57867_9044</name>
</gene>
<dbReference type="InterPro" id="IPR036770">
    <property type="entry name" value="Ankyrin_rpt-contain_sf"/>
</dbReference>
<dbReference type="SUPFAM" id="SSF48403">
    <property type="entry name" value="Ankyrin repeat"/>
    <property type="match status" value="1"/>
</dbReference>
<evidence type="ECO:0000256" key="2">
    <source>
        <dbReference type="ARBA" id="ARBA00023043"/>
    </source>
</evidence>
<evidence type="ECO:0000313" key="5">
    <source>
        <dbReference type="EMBL" id="KAF0700419.1"/>
    </source>
</evidence>
<dbReference type="InterPro" id="IPR050776">
    <property type="entry name" value="Ank_Repeat/CDKN_Inhibitor"/>
</dbReference>
<keyword evidence="4" id="KW-0472">Membrane</keyword>
<evidence type="ECO:0000256" key="4">
    <source>
        <dbReference type="SAM" id="Phobius"/>
    </source>
</evidence>
<keyword evidence="4" id="KW-1133">Transmembrane helix</keyword>
<dbReference type="InterPro" id="IPR002110">
    <property type="entry name" value="Ankyrin_rpt"/>
</dbReference>
<sequence>MTAAQEAADLEANEERVEQAVVCALCCVRSRLIQLVCVCFPSGTCFMIYLCSPSPRPIAALIVGLVPVGVFAMVLVCLPGCVFWSQVQMDHVDAHRAHRVLKAKTQQKATATIQVACDVTDVPNTFALCIDAAKTNNAESMQWCLLKGQPPDETDHLGRTPLHWACCSGSDEAAELLIKAGAALDLHDRLEGFTPLHYAAFYGHVKLTRVMVANGANMEKECNKHMNPLQLAEMACLKTHTVQPSHPIIIKYLRTAMGDRVTPPLEHTCGLTVARLLDHH</sequence>
<dbReference type="PANTHER" id="PTHR24201:SF15">
    <property type="entry name" value="ANKYRIN REPEAT DOMAIN-CONTAINING PROTEIN 66"/>
    <property type="match status" value="1"/>
</dbReference>
<evidence type="ECO:0000313" key="7">
    <source>
        <dbReference type="Proteomes" id="UP000332933"/>
    </source>
</evidence>
<keyword evidence="4" id="KW-0812">Transmembrane</keyword>
<organism evidence="6 7">
    <name type="scientific">Aphanomyces stellatus</name>
    <dbReference type="NCBI Taxonomy" id="120398"/>
    <lineage>
        <taxon>Eukaryota</taxon>
        <taxon>Sar</taxon>
        <taxon>Stramenopiles</taxon>
        <taxon>Oomycota</taxon>
        <taxon>Saprolegniomycetes</taxon>
        <taxon>Saprolegniales</taxon>
        <taxon>Verrucalvaceae</taxon>
        <taxon>Aphanomyces</taxon>
    </lineage>
</organism>
<dbReference type="AlphaFoldDB" id="A0A485KM05"/>
<reference evidence="6 7" key="1">
    <citation type="submission" date="2019-03" db="EMBL/GenBank/DDBJ databases">
        <authorList>
            <person name="Gaulin E."/>
            <person name="Dumas B."/>
        </authorList>
    </citation>
    <scope>NUCLEOTIDE SEQUENCE [LARGE SCALE GENOMIC DNA]</scope>
    <source>
        <strain evidence="6">CBS 568.67</strain>
    </source>
</reference>
<dbReference type="Pfam" id="PF12796">
    <property type="entry name" value="Ank_2"/>
    <property type="match status" value="1"/>
</dbReference>